<dbReference type="SUPFAM" id="SSF51735">
    <property type="entry name" value="NAD(P)-binding Rossmann-fold domains"/>
    <property type="match status" value="1"/>
</dbReference>
<dbReference type="KEGG" id="mtm:MYCTH_2306928"/>
<dbReference type="HOGENOM" id="CLU_042088_0_1_1"/>
<dbReference type="eggNOG" id="KOG3007">
    <property type="taxonomic scope" value="Eukaryota"/>
</dbReference>
<evidence type="ECO:0000313" key="3">
    <source>
        <dbReference type="EMBL" id="AEO59028.1"/>
    </source>
</evidence>
<dbReference type="Gene3D" id="3.30.1780.10">
    <property type="entry name" value="ornithine cyclodeaminase, domain 1"/>
    <property type="match status" value="1"/>
</dbReference>
<dbReference type="Proteomes" id="UP000007322">
    <property type="component" value="Chromosome 4"/>
</dbReference>
<evidence type="ECO:0000256" key="2">
    <source>
        <dbReference type="SAM" id="MobiDB-lite"/>
    </source>
</evidence>
<dbReference type="InterPro" id="IPR023401">
    <property type="entry name" value="ODC_N"/>
</dbReference>
<keyword evidence="4" id="KW-1185">Reference proteome</keyword>
<dbReference type="EMBL" id="CP003005">
    <property type="protein sequence ID" value="AEO59028.1"/>
    <property type="molecule type" value="Genomic_DNA"/>
</dbReference>
<sequence>MTLTILTDDEIRSLLENLTLDELEGFGEALASTLYEYSTGAQGEGEGEGEGEASDTRQPERISVRRADTGATTLFMPSCNSAGNAVKVITLTSASSAAAAKPEEAAATTTGTAQPKPAVIRPTGAIALFDRAGAPLGLLHASVLTGFRTALASLALVRRRSAPLRTIVVFGRGGQAYWHARLALLARGPDVRRVVFVCRSGPGVTTTTTTTDSGDVNSEEEQERSDGVRPRKSALPAVAKQLAEGVPAEVREREGWAGCEFGVLGGDEEGYATRLTELLREADAVFCCTPSTEPLFDAATLGGDKTRLVVAIGSYTPQMRELPRELVRQALTPKGEREAGVVVVDTIEGALKEAGELIDVGVKPEQLVELGELLVPKGLSERARDTKRDSLEQWLQTGNVIYKSVGLGLMDLSIGMHIIEFAKQKGIGTHIPGF</sequence>
<dbReference type="InterPro" id="IPR003462">
    <property type="entry name" value="ODC_Mu_crystall"/>
</dbReference>
<protein>
    <recommendedName>
        <fullName evidence="5">NAD(P)-binding protein</fullName>
    </recommendedName>
</protein>
<dbReference type="OrthoDB" id="41492at2759"/>
<name>G2QEZ9_THET4</name>
<dbReference type="PANTHER" id="PTHR13812:SF19">
    <property type="entry name" value="KETIMINE REDUCTASE MU-CRYSTALLIN"/>
    <property type="match status" value="1"/>
</dbReference>
<evidence type="ECO:0000256" key="1">
    <source>
        <dbReference type="ARBA" id="ARBA00008903"/>
    </source>
</evidence>
<dbReference type="VEuPathDB" id="FungiDB:MYCTH_2306928"/>
<organism evidence="3 4">
    <name type="scientific">Thermothelomyces thermophilus (strain ATCC 42464 / BCRC 31852 / DSM 1799)</name>
    <name type="common">Sporotrichum thermophile</name>
    <dbReference type="NCBI Taxonomy" id="573729"/>
    <lineage>
        <taxon>Eukaryota</taxon>
        <taxon>Fungi</taxon>
        <taxon>Dikarya</taxon>
        <taxon>Ascomycota</taxon>
        <taxon>Pezizomycotina</taxon>
        <taxon>Sordariomycetes</taxon>
        <taxon>Sordariomycetidae</taxon>
        <taxon>Sordariales</taxon>
        <taxon>Chaetomiaceae</taxon>
        <taxon>Thermothelomyces</taxon>
    </lineage>
</organism>
<feature type="region of interest" description="Disordered" evidence="2">
    <location>
        <begin position="206"/>
        <end position="233"/>
    </location>
</feature>
<comment type="similarity">
    <text evidence="1">Belongs to the ornithine cyclodeaminase/mu-crystallin family.</text>
</comment>
<dbReference type="OMA" id="IYCCTPS"/>
<dbReference type="AlphaFoldDB" id="G2QEZ9"/>
<gene>
    <name evidence="3" type="ORF">MYCTH_2306928</name>
</gene>
<dbReference type="GeneID" id="11514060"/>
<accession>G2QEZ9</accession>
<dbReference type="GO" id="GO:0005737">
    <property type="term" value="C:cytoplasm"/>
    <property type="evidence" value="ECO:0007669"/>
    <property type="project" value="TreeGrafter"/>
</dbReference>
<dbReference type="RefSeq" id="XP_003664273.1">
    <property type="nucleotide sequence ID" value="XM_003664225.1"/>
</dbReference>
<reference evidence="3 4" key="1">
    <citation type="journal article" date="2011" name="Nat. Biotechnol.">
        <title>Comparative genomic analysis of the thermophilic biomass-degrading fungi Myceliophthora thermophila and Thielavia terrestris.</title>
        <authorList>
            <person name="Berka R.M."/>
            <person name="Grigoriev I.V."/>
            <person name="Otillar R."/>
            <person name="Salamov A."/>
            <person name="Grimwood J."/>
            <person name="Reid I."/>
            <person name="Ishmael N."/>
            <person name="John T."/>
            <person name="Darmond C."/>
            <person name="Moisan M.-C."/>
            <person name="Henrissat B."/>
            <person name="Coutinho P.M."/>
            <person name="Lombard V."/>
            <person name="Natvig D.O."/>
            <person name="Lindquist E."/>
            <person name="Schmutz J."/>
            <person name="Lucas S."/>
            <person name="Harris P."/>
            <person name="Powlowski J."/>
            <person name="Bellemare A."/>
            <person name="Taylor D."/>
            <person name="Butler G."/>
            <person name="de Vries R.P."/>
            <person name="Allijn I.E."/>
            <person name="van den Brink J."/>
            <person name="Ushinsky S."/>
            <person name="Storms R."/>
            <person name="Powell A.J."/>
            <person name="Paulsen I.T."/>
            <person name="Elbourne L.D.H."/>
            <person name="Baker S.E."/>
            <person name="Magnuson J."/>
            <person name="LaBoissiere S."/>
            <person name="Clutterbuck A.J."/>
            <person name="Martinez D."/>
            <person name="Wogulis M."/>
            <person name="de Leon A.L."/>
            <person name="Rey M.W."/>
            <person name="Tsang A."/>
        </authorList>
    </citation>
    <scope>NUCLEOTIDE SEQUENCE [LARGE SCALE GENOMIC DNA]</scope>
    <source>
        <strain evidence="4">ATCC 42464 / BCRC 31852 / DSM 1799</strain>
    </source>
</reference>
<proteinExistence type="inferred from homology"/>
<dbReference type="PANTHER" id="PTHR13812">
    <property type="entry name" value="KETIMINE REDUCTASE MU-CRYSTALLIN"/>
    <property type="match status" value="1"/>
</dbReference>
<dbReference type="Gene3D" id="3.40.50.720">
    <property type="entry name" value="NAD(P)-binding Rossmann-like Domain"/>
    <property type="match status" value="1"/>
</dbReference>
<evidence type="ECO:0000313" key="4">
    <source>
        <dbReference type="Proteomes" id="UP000007322"/>
    </source>
</evidence>
<dbReference type="InterPro" id="IPR036291">
    <property type="entry name" value="NAD(P)-bd_dom_sf"/>
</dbReference>
<feature type="region of interest" description="Disordered" evidence="2">
    <location>
        <begin position="39"/>
        <end position="58"/>
    </location>
</feature>
<evidence type="ECO:0008006" key="5">
    <source>
        <dbReference type="Google" id="ProtNLM"/>
    </source>
</evidence>
<dbReference type="InParanoid" id="G2QEZ9"/>
<dbReference type="FunCoup" id="G2QEZ9">
    <property type="interactions" value="8"/>
</dbReference>
<dbReference type="STRING" id="573729.G2QEZ9"/>